<proteinExistence type="inferred from homology"/>
<accession>A0A067L238</accession>
<dbReference type="Proteomes" id="UP000027138">
    <property type="component" value="Unassembled WGS sequence"/>
</dbReference>
<dbReference type="OrthoDB" id="5824at2759"/>
<sequence>MGFVGQFIAQNLEKEGWAVTGTCTSTMKKKELEKRGFDVCLFNANEPELSALNTLKCYTHLLVSVPSIVGIGDPVLQHGDLLRSILMDGNLQWLCYLSSTSVYGDCGGAWVDEDYPASPTSELAKSRLAAEEGWLNLGHSLGLSTQVFRLGGIYGPGRSAVDTIIKQEPWSKSQKMRTSKQYTSRVHVEDICQALKASICMPSFWGIYNIVDDDPAPREEVFAYAEDLVKKKWPGLVKQNTPSRAELYYKKGSSRRDKRVCNERMKRELGVTLLHPSYRSGLLSIINQMKNPCQ</sequence>
<dbReference type="InterPro" id="IPR001509">
    <property type="entry name" value="Epimerase_deHydtase"/>
</dbReference>
<feature type="domain" description="NAD-dependent epimerase/dehydratase" evidence="4">
    <location>
        <begin position="91"/>
        <end position="198"/>
    </location>
</feature>
<dbReference type="STRING" id="180498.A0A067L238"/>
<evidence type="ECO:0000256" key="2">
    <source>
        <dbReference type="ARBA" id="ARBA00023027"/>
    </source>
</evidence>
<name>A0A067L238_JATCU</name>
<dbReference type="EMBL" id="KK914362">
    <property type="protein sequence ID" value="KDP38555.1"/>
    <property type="molecule type" value="Genomic_DNA"/>
</dbReference>
<dbReference type="CDD" id="cd05266">
    <property type="entry name" value="SDR_a4"/>
    <property type="match status" value="1"/>
</dbReference>
<evidence type="ECO:0000313" key="6">
    <source>
        <dbReference type="Proteomes" id="UP000027138"/>
    </source>
</evidence>
<dbReference type="Pfam" id="PF01370">
    <property type="entry name" value="Epimerase"/>
    <property type="match status" value="1"/>
</dbReference>
<dbReference type="Gene3D" id="3.40.50.720">
    <property type="entry name" value="NAD(P)-binding Rossmann-like Domain"/>
    <property type="match status" value="1"/>
</dbReference>
<protein>
    <recommendedName>
        <fullName evidence="4">NAD-dependent epimerase/dehydratase domain-containing protein</fullName>
    </recommendedName>
</protein>
<evidence type="ECO:0000256" key="1">
    <source>
        <dbReference type="ARBA" id="ARBA00007637"/>
    </source>
</evidence>
<dbReference type="AlphaFoldDB" id="A0A067L238"/>
<keyword evidence="3" id="KW-0413">Isomerase</keyword>
<dbReference type="InterPro" id="IPR036291">
    <property type="entry name" value="NAD(P)-bd_dom_sf"/>
</dbReference>
<gene>
    <name evidence="5" type="ORF">JCGZ_04480</name>
</gene>
<dbReference type="GO" id="GO:0016853">
    <property type="term" value="F:isomerase activity"/>
    <property type="evidence" value="ECO:0007669"/>
    <property type="project" value="UniProtKB-KW"/>
</dbReference>
<comment type="similarity">
    <text evidence="1">Belongs to the NAD(P)-dependent epimerase/dehydratase family.</text>
</comment>
<dbReference type="SUPFAM" id="SSF51735">
    <property type="entry name" value="NAD(P)-binding Rossmann-fold domains"/>
    <property type="match status" value="1"/>
</dbReference>
<keyword evidence="2" id="KW-0520">NAD</keyword>
<evidence type="ECO:0000313" key="5">
    <source>
        <dbReference type="EMBL" id="KDP38555.1"/>
    </source>
</evidence>
<evidence type="ECO:0000256" key="3">
    <source>
        <dbReference type="ARBA" id="ARBA00023235"/>
    </source>
</evidence>
<reference evidence="5 6" key="1">
    <citation type="journal article" date="2014" name="PLoS ONE">
        <title>Global Analysis of Gene Expression Profiles in Physic Nut (Jatropha curcas L.) Seedlings Exposed to Salt Stress.</title>
        <authorList>
            <person name="Zhang L."/>
            <person name="Zhang C."/>
            <person name="Wu P."/>
            <person name="Chen Y."/>
            <person name="Li M."/>
            <person name="Jiang H."/>
            <person name="Wu G."/>
        </authorList>
    </citation>
    <scope>NUCLEOTIDE SEQUENCE [LARGE SCALE GENOMIC DNA]</scope>
    <source>
        <strain evidence="6">cv. GZQX0401</strain>
        <tissue evidence="5">Young leaves</tissue>
    </source>
</reference>
<dbReference type="PANTHER" id="PTHR43574">
    <property type="entry name" value="EPIMERASE-RELATED"/>
    <property type="match status" value="1"/>
</dbReference>
<organism evidence="5 6">
    <name type="scientific">Jatropha curcas</name>
    <name type="common">Barbados nut</name>
    <dbReference type="NCBI Taxonomy" id="180498"/>
    <lineage>
        <taxon>Eukaryota</taxon>
        <taxon>Viridiplantae</taxon>
        <taxon>Streptophyta</taxon>
        <taxon>Embryophyta</taxon>
        <taxon>Tracheophyta</taxon>
        <taxon>Spermatophyta</taxon>
        <taxon>Magnoliopsida</taxon>
        <taxon>eudicotyledons</taxon>
        <taxon>Gunneridae</taxon>
        <taxon>Pentapetalae</taxon>
        <taxon>rosids</taxon>
        <taxon>fabids</taxon>
        <taxon>Malpighiales</taxon>
        <taxon>Euphorbiaceae</taxon>
        <taxon>Crotonoideae</taxon>
        <taxon>Jatropheae</taxon>
        <taxon>Jatropha</taxon>
    </lineage>
</organism>
<keyword evidence="6" id="KW-1185">Reference proteome</keyword>
<evidence type="ECO:0000259" key="4">
    <source>
        <dbReference type="Pfam" id="PF01370"/>
    </source>
</evidence>